<evidence type="ECO:0000256" key="1">
    <source>
        <dbReference type="SAM" id="MobiDB-lite"/>
    </source>
</evidence>
<feature type="region of interest" description="Disordered" evidence="1">
    <location>
        <begin position="1"/>
        <end position="110"/>
    </location>
</feature>
<feature type="compositionally biased region" description="Basic and acidic residues" evidence="1">
    <location>
        <begin position="101"/>
        <end position="110"/>
    </location>
</feature>
<dbReference type="InParanoid" id="A0A1X7TRY2"/>
<proteinExistence type="predicted"/>
<organism evidence="2">
    <name type="scientific">Amphimedon queenslandica</name>
    <name type="common">Sponge</name>
    <dbReference type="NCBI Taxonomy" id="400682"/>
    <lineage>
        <taxon>Eukaryota</taxon>
        <taxon>Metazoa</taxon>
        <taxon>Porifera</taxon>
        <taxon>Demospongiae</taxon>
        <taxon>Heteroscleromorpha</taxon>
        <taxon>Haplosclerida</taxon>
        <taxon>Niphatidae</taxon>
        <taxon>Amphimedon</taxon>
    </lineage>
</organism>
<dbReference type="EnsemblMetazoa" id="Aqu2.1.17865_001">
    <property type="protein sequence ID" value="Aqu2.1.17865_001"/>
    <property type="gene ID" value="Aqu2.1.17865"/>
</dbReference>
<reference evidence="2" key="1">
    <citation type="submission" date="2017-05" db="UniProtKB">
        <authorList>
            <consortium name="EnsemblMetazoa"/>
        </authorList>
    </citation>
    <scope>IDENTIFICATION</scope>
</reference>
<feature type="compositionally biased region" description="Basic and acidic residues" evidence="1">
    <location>
        <begin position="74"/>
        <end position="84"/>
    </location>
</feature>
<name>A0A1X7TRY2_AMPQE</name>
<accession>A0A1X7TRY2</accession>
<evidence type="ECO:0000313" key="2">
    <source>
        <dbReference type="EnsemblMetazoa" id="Aqu2.1.17865_001"/>
    </source>
</evidence>
<sequence>MQKKIVSFFSPGQSSSSKRPRAEDESHISSSSNSESETDDDNATCRSSVSTAAASQAGPASRGKKESQVQYGRGKPEMRIHADQMRIGLNIDTMVVPKKRTGPDQRTRKD</sequence>
<feature type="compositionally biased region" description="Low complexity" evidence="1">
    <location>
        <begin position="7"/>
        <end position="17"/>
    </location>
</feature>
<feature type="compositionally biased region" description="Polar residues" evidence="1">
    <location>
        <begin position="44"/>
        <end position="54"/>
    </location>
</feature>
<protein>
    <submittedName>
        <fullName evidence="2">Uncharacterized protein</fullName>
    </submittedName>
</protein>
<dbReference type="AlphaFoldDB" id="A0A1X7TRY2"/>